<dbReference type="EMBL" id="HACG01052838">
    <property type="protein sequence ID" value="CEK99709.1"/>
    <property type="molecule type" value="Transcribed_RNA"/>
</dbReference>
<feature type="non-terminal residue" evidence="2">
    <location>
        <position position="1"/>
    </location>
</feature>
<name>A0A0B7C2L5_9EUPU</name>
<feature type="compositionally biased region" description="Basic and acidic residues" evidence="1">
    <location>
        <begin position="70"/>
        <end position="83"/>
    </location>
</feature>
<feature type="non-terminal residue" evidence="2">
    <location>
        <position position="83"/>
    </location>
</feature>
<accession>A0A0B7C2L5</accession>
<gene>
    <name evidence="2" type="primary">ORF221944</name>
</gene>
<sequence length="83" mass="8864">VEDVEVAGIITTCTAELSSMLDPNSILGDGCYEDQEDVARSSRTPSPLSNRSKSGSRTPSPTTIFLSANTHKDSPTPDRDSLH</sequence>
<feature type="region of interest" description="Disordered" evidence="1">
    <location>
        <begin position="23"/>
        <end position="83"/>
    </location>
</feature>
<feature type="compositionally biased region" description="Polar residues" evidence="1">
    <location>
        <begin position="41"/>
        <end position="69"/>
    </location>
</feature>
<evidence type="ECO:0000256" key="1">
    <source>
        <dbReference type="SAM" id="MobiDB-lite"/>
    </source>
</evidence>
<reference evidence="2" key="1">
    <citation type="submission" date="2014-12" db="EMBL/GenBank/DDBJ databases">
        <title>Insight into the proteome of Arion vulgaris.</title>
        <authorList>
            <person name="Aradska J."/>
            <person name="Bulat T."/>
            <person name="Smidak R."/>
            <person name="Sarate P."/>
            <person name="Gangsoo J."/>
            <person name="Sialana F."/>
            <person name="Bilban M."/>
            <person name="Lubec G."/>
        </authorList>
    </citation>
    <scope>NUCLEOTIDE SEQUENCE</scope>
    <source>
        <tissue evidence="2">Skin</tissue>
    </source>
</reference>
<organism evidence="2">
    <name type="scientific">Arion vulgaris</name>
    <dbReference type="NCBI Taxonomy" id="1028688"/>
    <lineage>
        <taxon>Eukaryota</taxon>
        <taxon>Metazoa</taxon>
        <taxon>Spiralia</taxon>
        <taxon>Lophotrochozoa</taxon>
        <taxon>Mollusca</taxon>
        <taxon>Gastropoda</taxon>
        <taxon>Heterobranchia</taxon>
        <taxon>Euthyneura</taxon>
        <taxon>Panpulmonata</taxon>
        <taxon>Eupulmonata</taxon>
        <taxon>Stylommatophora</taxon>
        <taxon>Helicina</taxon>
        <taxon>Arionoidea</taxon>
        <taxon>Arionidae</taxon>
        <taxon>Arion</taxon>
    </lineage>
</organism>
<evidence type="ECO:0000313" key="2">
    <source>
        <dbReference type="EMBL" id="CEK99709.1"/>
    </source>
</evidence>
<proteinExistence type="predicted"/>
<dbReference type="AlphaFoldDB" id="A0A0B7C2L5"/>
<protein>
    <submittedName>
        <fullName evidence="2">Uncharacterized protein</fullName>
    </submittedName>
</protein>